<name>A0A1A9F651_9GAMM</name>
<gene>
    <name evidence="2" type="ORF">A8C75_10950</name>
</gene>
<dbReference type="PANTHER" id="PTHR47197:SF3">
    <property type="entry name" value="DIHYDRO-HEME D1 DEHYDROGENASE"/>
    <property type="match status" value="1"/>
</dbReference>
<accession>A0A1A9F651</accession>
<dbReference type="OrthoDB" id="5345984at2"/>
<dbReference type="STRING" id="1821621.A8C75_10950"/>
<dbReference type="Gene3D" id="2.130.10.10">
    <property type="entry name" value="YVTN repeat-like/Quinoprotein amine dehydrogenase"/>
    <property type="match status" value="1"/>
</dbReference>
<organism evidence="2 3">
    <name type="scientific">Marinobacterium aestuarii</name>
    <dbReference type="NCBI Taxonomy" id="1821621"/>
    <lineage>
        <taxon>Bacteria</taxon>
        <taxon>Pseudomonadati</taxon>
        <taxon>Pseudomonadota</taxon>
        <taxon>Gammaproteobacteria</taxon>
        <taxon>Oceanospirillales</taxon>
        <taxon>Oceanospirillaceae</taxon>
        <taxon>Marinobacterium</taxon>
    </lineage>
</organism>
<reference evidence="2 3" key="2">
    <citation type="journal article" date="2018" name="Int. J. Syst. Evol. Microbiol.">
        <title>Marinobacterium aestuarii sp. nov., a benzene-degrading marine bacterium isolated from estuary sediment.</title>
        <authorList>
            <person name="Bae S.S."/>
            <person name="Jung J."/>
            <person name="Chung D."/>
            <person name="Baek K."/>
        </authorList>
    </citation>
    <scope>NUCLEOTIDE SEQUENCE [LARGE SCALE GENOMIC DNA]</scope>
    <source>
        <strain evidence="2 3">ST58-10</strain>
    </source>
</reference>
<dbReference type="KEGG" id="mars:A8C75_10950"/>
<dbReference type="NCBIfam" id="TIGR03907">
    <property type="entry name" value="QH_beta"/>
    <property type="match status" value="1"/>
</dbReference>
<feature type="chain" id="PRO_5008386745" evidence="1">
    <location>
        <begin position="26"/>
        <end position="372"/>
    </location>
</feature>
<proteinExistence type="predicted"/>
<feature type="signal peptide" evidence="1">
    <location>
        <begin position="1"/>
        <end position="25"/>
    </location>
</feature>
<dbReference type="SUPFAM" id="SSF50969">
    <property type="entry name" value="YVTN repeat-like/Quinoprotein amine dehydrogenase"/>
    <property type="match status" value="1"/>
</dbReference>
<dbReference type="PANTHER" id="PTHR47197">
    <property type="entry name" value="PROTEIN NIRF"/>
    <property type="match status" value="1"/>
</dbReference>
<keyword evidence="3" id="KW-1185">Reference proteome</keyword>
<reference evidence="3" key="1">
    <citation type="submission" date="2016-05" db="EMBL/GenBank/DDBJ databases">
        <authorList>
            <person name="Baek K."/>
            <person name="Yang S.-J."/>
        </authorList>
    </citation>
    <scope>NUCLEOTIDE SEQUENCE [LARGE SCALE GENOMIC DNA]</scope>
    <source>
        <strain evidence="3">ST58-10</strain>
    </source>
</reference>
<dbReference type="InterPro" id="IPR023879">
    <property type="entry name" value="QH-AmDH_bsu"/>
</dbReference>
<dbReference type="InterPro" id="IPR051200">
    <property type="entry name" value="Host-pathogen_enzymatic-act"/>
</dbReference>
<keyword evidence="1" id="KW-0732">Signal</keyword>
<dbReference type="Proteomes" id="UP000078070">
    <property type="component" value="Chromosome"/>
</dbReference>
<evidence type="ECO:0000256" key="1">
    <source>
        <dbReference type="SAM" id="SignalP"/>
    </source>
</evidence>
<protein>
    <submittedName>
        <fullName evidence="2">Quinohemoprotein amine dehydrogenase subunit beta</fullName>
    </submittedName>
</protein>
<evidence type="ECO:0000313" key="3">
    <source>
        <dbReference type="Proteomes" id="UP000078070"/>
    </source>
</evidence>
<dbReference type="InterPro" id="IPR015943">
    <property type="entry name" value="WD40/YVTN_repeat-like_dom_sf"/>
</dbReference>
<dbReference type="EMBL" id="CP015839">
    <property type="protein sequence ID" value="ANG65213.1"/>
    <property type="molecule type" value="Genomic_DNA"/>
</dbReference>
<evidence type="ECO:0000313" key="2">
    <source>
        <dbReference type="EMBL" id="ANG65213.1"/>
    </source>
</evidence>
<dbReference type="AlphaFoldDB" id="A0A1A9F651"/>
<dbReference type="InterPro" id="IPR011044">
    <property type="entry name" value="Quino_amine_DH_bsu"/>
</dbReference>
<sequence>MHRAAAFGVAALLAGLTAYSPSGLAAGPALEEGHEYMVVANYPNNLHVLDLATDSIYKSCEMPDSFGPGAIQMAPDRQTAYVLNNHYEDIYGVNLDTCEVVFHAAMSQAPNERTKSIFAFAISPAGDEIYTVQNPTLLNRDHYRVLQPRLAVYKADAGLNAKPVRTFEAPRQVTVMQAGSDGSLYMAGADIYKVDVETGERTVAIASRNWTRPNYAPPDVLSVWPIQTATRDFTILYTTARFQDEIQNPDTADWLWGYMNVNLDTGATETVDFGPITEVYFTGTRSPKDPNLMFGVLNRLAKYDIEKQELIKAAELDHSYYCIAFNRAGSKIYLGGTYNDVAIYDADTLEKVGNIQLPGGDMAISTAQVFVH</sequence>